<dbReference type="Pfam" id="PF12673">
    <property type="entry name" value="SipL"/>
    <property type="match status" value="1"/>
</dbReference>
<name>A0A2T0B165_9CLOT</name>
<sequence>MKDYNIAVNGLTASEKVSRNLRNIPHSKIEQSNILRLSYMPYEVSKILSVNIGISIKTFKKTKLDKGCKVNIIGFRNIDINYLASDSDKEVHELKYKIPFSTELSYNYNDIKVKNVYVPVDKLQLKILDPKQLILETRVYVAPVVL</sequence>
<organism evidence="2 3">
    <name type="scientific">Clostridium liquoris</name>
    <dbReference type="NCBI Taxonomy" id="1289519"/>
    <lineage>
        <taxon>Bacteria</taxon>
        <taxon>Bacillati</taxon>
        <taxon>Bacillota</taxon>
        <taxon>Clostridia</taxon>
        <taxon>Eubacteriales</taxon>
        <taxon>Clostridiaceae</taxon>
        <taxon>Clostridium</taxon>
    </lineage>
</organism>
<proteinExistence type="predicted"/>
<feature type="domain" description="SipL SPOCS" evidence="1">
    <location>
        <begin position="44"/>
        <end position="106"/>
    </location>
</feature>
<dbReference type="Proteomes" id="UP000239706">
    <property type="component" value="Unassembled WGS sequence"/>
</dbReference>
<reference evidence="2 3" key="1">
    <citation type="submission" date="2018-03" db="EMBL/GenBank/DDBJ databases">
        <title>Genome sequence of Clostridium liquoris DSM 100320.</title>
        <authorList>
            <person name="Poehlein A."/>
            <person name="Daniel R."/>
        </authorList>
    </citation>
    <scope>NUCLEOTIDE SEQUENCE [LARGE SCALE GENOMIC DNA]</scope>
    <source>
        <strain evidence="2 3">DSM 100320</strain>
    </source>
</reference>
<dbReference type="RefSeq" id="WP_106064540.1">
    <property type="nucleotide sequence ID" value="NZ_PVXO01000066.1"/>
</dbReference>
<keyword evidence="3" id="KW-1185">Reference proteome</keyword>
<dbReference type="AlphaFoldDB" id="A0A2T0B165"/>
<dbReference type="OrthoDB" id="1906100at2"/>
<comment type="caution">
    <text evidence="2">The sequence shown here is derived from an EMBL/GenBank/DDBJ whole genome shotgun (WGS) entry which is preliminary data.</text>
</comment>
<protein>
    <recommendedName>
        <fullName evidence="1">SipL SPOCS domain-containing protein</fullName>
    </recommendedName>
</protein>
<accession>A0A2T0B165</accession>
<dbReference type="EMBL" id="PVXO01000066">
    <property type="protein sequence ID" value="PRR77332.1"/>
    <property type="molecule type" value="Genomic_DNA"/>
</dbReference>
<evidence type="ECO:0000313" key="3">
    <source>
        <dbReference type="Proteomes" id="UP000239706"/>
    </source>
</evidence>
<evidence type="ECO:0000259" key="1">
    <source>
        <dbReference type="Pfam" id="PF12673"/>
    </source>
</evidence>
<gene>
    <name evidence="2" type="ORF">CLLI_25050</name>
</gene>
<evidence type="ECO:0000313" key="2">
    <source>
        <dbReference type="EMBL" id="PRR77332.1"/>
    </source>
</evidence>
<dbReference type="InterPro" id="IPR024300">
    <property type="entry name" value="SipL_SPOCS_dom"/>
</dbReference>